<keyword evidence="7" id="KW-0943">RNA-mediated gene silencing</keyword>
<evidence type="ECO:0000256" key="3">
    <source>
        <dbReference type="ARBA" id="ARBA00008030"/>
    </source>
</evidence>
<evidence type="ECO:0000256" key="8">
    <source>
        <dbReference type="ARBA" id="ARBA00023163"/>
    </source>
</evidence>
<dbReference type="GO" id="GO:0005634">
    <property type="term" value="C:nucleus"/>
    <property type="evidence" value="ECO:0007669"/>
    <property type="project" value="UniProtKB-SubCell"/>
</dbReference>
<sequence length="605" mass="67827">MNSSNIETLLQQVLNGAESVWNANNNTDTNAYQRPSILVLDSMRRHVYDALVKHKTKGLTSFQIAWAIHSKIFLLPGGINVSEMMTTPLPPTEQEQQEQKEEMPQNLSLPEQLALLLLAEAITLKGKPETKGDGSLVVEHDETSPVFSILVTDTLILLHRTKNNMAVPVEPLERECLLDLFESFLPAMLGEEAATNLMQEFQQNQYSVLPDTLQTIESVVKSWTNLCYDSTYANPFVWAQKESEQRATEQWLIEQSAVENIRTVSDEELYQPYRSMEPCFARPLPPPLLPMYQYDEGEGGDLGGEIQQPATEQERNDLNDYTHAELLWMTPTTLRLMVLPGEEDDNKATEEYRQVLKLLQTQAFSSPLTPNDQRIVLELLSTSSLSTAKPQPSPPPLPKMRSRQSSRTSSRTSNVTSSVATTSSNEDSDEIRIRLVQESGLTPPNLPQLVEHNPLIAHECLLVILQNSPDNVKNEFLSALVGMDMSVHSMEVVNRLATQNSVYPPTRDGATKDPILHPEYINLFISSCIATCENMPDRHAQSRLVRLVCVFIQSLLRNNIINVDDIYFEVQAFCIEFSRIREAAALFKLLKSTNPSLAAAAAAPP</sequence>
<dbReference type="AlphaFoldDB" id="A0A9K3L6B7"/>
<dbReference type="InterPro" id="IPR019312">
    <property type="entry name" value="CNOT11"/>
</dbReference>
<dbReference type="EMBL" id="JAGRRH010000015">
    <property type="protein sequence ID" value="KAG7355695.1"/>
    <property type="molecule type" value="Genomic_DNA"/>
</dbReference>
<evidence type="ECO:0000256" key="10">
    <source>
        <dbReference type="SAM" id="MobiDB-lite"/>
    </source>
</evidence>
<evidence type="ECO:0000256" key="4">
    <source>
        <dbReference type="ARBA" id="ARBA00014872"/>
    </source>
</evidence>
<keyword evidence="8" id="KW-0804">Transcription</keyword>
<evidence type="ECO:0000313" key="11">
    <source>
        <dbReference type="EMBL" id="KAG7355695.1"/>
    </source>
</evidence>
<dbReference type="Pfam" id="PF10155">
    <property type="entry name" value="CNOT11"/>
    <property type="match status" value="1"/>
</dbReference>
<accession>A0A9K3L6B7</accession>
<dbReference type="Proteomes" id="UP000693970">
    <property type="component" value="Unassembled WGS sequence"/>
</dbReference>
<protein>
    <recommendedName>
        <fullName evidence="4">CCR4-NOT transcription complex subunit 11</fullName>
    </recommendedName>
</protein>
<comment type="caution">
    <text evidence="11">The sequence shown here is derived from an EMBL/GenBank/DDBJ whole genome shotgun (WGS) entry which is preliminary data.</text>
</comment>
<comment type="subcellular location">
    <subcellularLocation>
        <location evidence="2">Cytoplasm</location>
    </subcellularLocation>
    <subcellularLocation>
        <location evidence="1">Nucleus</location>
    </subcellularLocation>
</comment>
<feature type="compositionally biased region" description="Low complexity" evidence="10">
    <location>
        <begin position="403"/>
        <end position="425"/>
    </location>
</feature>
<name>A0A9K3L6B7_9STRA</name>
<evidence type="ECO:0000256" key="7">
    <source>
        <dbReference type="ARBA" id="ARBA00023158"/>
    </source>
</evidence>
<dbReference type="GO" id="GO:0030014">
    <property type="term" value="C:CCR4-NOT complex"/>
    <property type="evidence" value="ECO:0007669"/>
    <property type="project" value="InterPro"/>
</dbReference>
<dbReference type="OrthoDB" id="10265389at2759"/>
<gene>
    <name evidence="11" type="ORF">IV203_000381</name>
</gene>
<dbReference type="GO" id="GO:0031047">
    <property type="term" value="P:regulatory ncRNA-mediated gene silencing"/>
    <property type="evidence" value="ECO:0007669"/>
    <property type="project" value="UniProtKB-KW"/>
</dbReference>
<dbReference type="GO" id="GO:0005737">
    <property type="term" value="C:cytoplasm"/>
    <property type="evidence" value="ECO:0007669"/>
    <property type="project" value="UniProtKB-SubCell"/>
</dbReference>
<feature type="region of interest" description="Disordered" evidence="10">
    <location>
        <begin position="385"/>
        <end position="430"/>
    </location>
</feature>
<keyword evidence="5" id="KW-0963">Cytoplasm</keyword>
<evidence type="ECO:0000313" key="12">
    <source>
        <dbReference type="Proteomes" id="UP000693970"/>
    </source>
</evidence>
<evidence type="ECO:0000256" key="5">
    <source>
        <dbReference type="ARBA" id="ARBA00022490"/>
    </source>
</evidence>
<evidence type="ECO:0000256" key="1">
    <source>
        <dbReference type="ARBA" id="ARBA00004123"/>
    </source>
</evidence>
<proteinExistence type="inferred from homology"/>
<keyword evidence="6" id="KW-0805">Transcription regulation</keyword>
<evidence type="ECO:0000256" key="9">
    <source>
        <dbReference type="ARBA" id="ARBA00023242"/>
    </source>
</evidence>
<reference evidence="11" key="2">
    <citation type="submission" date="2021-04" db="EMBL/GenBank/DDBJ databases">
        <authorList>
            <person name="Podell S."/>
        </authorList>
    </citation>
    <scope>NUCLEOTIDE SEQUENCE</scope>
    <source>
        <strain evidence="11">Hildebrandi</strain>
    </source>
</reference>
<organism evidence="11 12">
    <name type="scientific">Nitzschia inconspicua</name>
    <dbReference type="NCBI Taxonomy" id="303405"/>
    <lineage>
        <taxon>Eukaryota</taxon>
        <taxon>Sar</taxon>
        <taxon>Stramenopiles</taxon>
        <taxon>Ochrophyta</taxon>
        <taxon>Bacillariophyta</taxon>
        <taxon>Bacillariophyceae</taxon>
        <taxon>Bacillariophycidae</taxon>
        <taxon>Bacillariales</taxon>
        <taxon>Bacillariaceae</taxon>
        <taxon>Nitzschia</taxon>
    </lineage>
</organism>
<dbReference type="PANTHER" id="PTHR15975">
    <property type="entry name" value="CCR4-NOT TRANSCRIPTION COMPLEX SUBUNIT 11"/>
    <property type="match status" value="1"/>
</dbReference>
<dbReference type="PANTHER" id="PTHR15975:SF0">
    <property type="entry name" value="CCR4-NOT TRANSCRIPTION COMPLEX SUBUNIT 11"/>
    <property type="match status" value="1"/>
</dbReference>
<evidence type="ECO:0000256" key="6">
    <source>
        <dbReference type="ARBA" id="ARBA00023015"/>
    </source>
</evidence>
<reference evidence="11" key="1">
    <citation type="journal article" date="2021" name="Sci. Rep.">
        <title>Diploid genomic architecture of Nitzschia inconspicua, an elite biomass production diatom.</title>
        <authorList>
            <person name="Oliver A."/>
            <person name="Podell S."/>
            <person name="Pinowska A."/>
            <person name="Traller J.C."/>
            <person name="Smith S.R."/>
            <person name="McClure R."/>
            <person name="Beliaev A."/>
            <person name="Bohutskyi P."/>
            <person name="Hill E.A."/>
            <person name="Rabines A."/>
            <person name="Zheng H."/>
            <person name="Allen L.Z."/>
            <person name="Kuo A."/>
            <person name="Grigoriev I.V."/>
            <person name="Allen A.E."/>
            <person name="Hazlebeck D."/>
            <person name="Allen E.E."/>
        </authorList>
    </citation>
    <scope>NUCLEOTIDE SEQUENCE</scope>
    <source>
        <strain evidence="11">Hildebrandi</strain>
    </source>
</reference>
<evidence type="ECO:0000256" key="2">
    <source>
        <dbReference type="ARBA" id="ARBA00004496"/>
    </source>
</evidence>
<keyword evidence="12" id="KW-1185">Reference proteome</keyword>
<comment type="similarity">
    <text evidence="3">Belongs to the CNOT11 family.</text>
</comment>
<keyword evidence="9" id="KW-0539">Nucleus</keyword>